<evidence type="ECO:0000313" key="3">
    <source>
        <dbReference type="Proteomes" id="UP000034838"/>
    </source>
</evidence>
<protein>
    <recommendedName>
        <fullName evidence="1">DUF6879 domain-containing protein</fullName>
    </recommendedName>
</protein>
<accession>A0A1J4PQM0</accession>
<dbReference type="Pfam" id="PF21806">
    <property type="entry name" value="DUF6879"/>
    <property type="match status" value="1"/>
</dbReference>
<evidence type="ECO:0000259" key="1">
    <source>
        <dbReference type="Pfam" id="PF21806"/>
    </source>
</evidence>
<dbReference type="RefSeq" id="WP_046428237.1">
    <property type="nucleotide sequence ID" value="NZ_LBDA02000119.1"/>
</dbReference>
<proteinExistence type="predicted"/>
<keyword evidence="3" id="KW-1185">Reference proteome</keyword>
<dbReference type="EMBL" id="LBDA02000119">
    <property type="protein sequence ID" value="OIK23219.1"/>
    <property type="molecule type" value="Genomic_DNA"/>
</dbReference>
<reference evidence="2" key="1">
    <citation type="submission" date="2016-10" db="EMBL/GenBank/DDBJ databases">
        <title>Genome sequence of Streptomyces malaysiense MUSC 136.</title>
        <authorList>
            <person name="Lee L.-H."/>
            <person name="Ser H.-L."/>
        </authorList>
    </citation>
    <scope>NUCLEOTIDE SEQUENCE [LARGE SCALE GENOMIC DNA]</scope>
    <source>
        <strain evidence="2">MUSC 136</strain>
    </source>
</reference>
<feature type="domain" description="DUF6879" evidence="1">
    <location>
        <begin position="7"/>
        <end position="166"/>
    </location>
</feature>
<comment type="caution">
    <text evidence="2">The sequence shown here is derived from an EMBL/GenBank/DDBJ whole genome shotgun (WGS) entry which is preliminary data.</text>
</comment>
<dbReference type="Proteomes" id="UP000034838">
    <property type="component" value="Unassembled WGS sequence"/>
</dbReference>
<gene>
    <name evidence="2" type="ORF">VT52_033760</name>
</gene>
<organism evidence="2 3">
    <name type="scientific">Streptomyces malaysiense</name>
    <dbReference type="NCBI Taxonomy" id="1428626"/>
    <lineage>
        <taxon>Bacteria</taxon>
        <taxon>Bacillati</taxon>
        <taxon>Actinomycetota</taxon>
        <taxon>Actinomycetes</taxon>
        <taxon>Kitasatosporales</taxon>
        <taxon>Streptomycetaceae</taxon>
        <taxon>Streptomyces</taxon>
    </lineage>
</organism>
<dbReference type="AlphaFoldDB" id="A0A1J4PQM0"/>
<name>A0A1J4PQM0_9ACTN</name>
<sequence>MSKTGIKGFFHSARHSARHLEMRDAYAIDEDYRQWAAGNRFDPAERWPWWIQLVSATVARGVAVQRARVVSEPVSPYVRYEYELTDPHNVKAGEDVRWLPRKQASDLALPGNDFWLFDDEFVLFNHFAGDGTMTGEELVTDPAVVELCVSAFASVWDRALPHERYQPL</sequence>
<evidence type="ECO:0000313" key="2">
    <source>
        <dbReference type="EMBL" id="OIK23219.1"/>
    </source>
</evidence>
<dbReference type="InterPro" id="IPR049244">
    <property type="entry name" value="DUF6879"/>
</dbReference>